<dbReference type="SUPFAM" id="SSF53901">
    <property type="entry name" value="Thiolase-like"/>
    <property type="match status" value="1"/>
</dbReference>
<evidence type="ECO:0000313" key="8">
    <source>
        <dbReference type="EMBL" id="KAA8890691.1"/>
    </source>
</evidence>
<dbReference type="Gene3D" id="3.30.70.250">
    <property type="entry name" value="Malonyl-CoA ACP transacylase, ACP-binding"/>
    <property type="match status" value="1"/>
</dbReference>
<dbReference type="InterPro" id="IPR053778">
    <property type="entry name" value="Pks13"/>
</dbReference>
<dbReference type="Pfam" id="PF00109">
    <property type="entry name" value="ketoacyl-synt"/>
    <property type="match status" value="1"/>
</dbReference>
<proteinExistence type="predicted"/>
<dbReference type="Pfam" id="PF00975">
    <property type="entry name" value="Thioesterase"/>
    <property type="match status" value="1"/>
</dbReference>
<dbReference type="Pfam" id="PF00550">
    <property type="entry name" value="PP-binding"/>
    <property type="match status" value="2"/>
</dbReference>
<gene>
    <name evidence="8" type="ORF">F3087_05425</name>
</gene>
<evidence type="ECO:0000259" key="6">
    <source>
        <dbReference type="PROSITE" id="PS50075"/>
    </source>
</evidence>
<dbReference type="SMART" id="SM00827">
    <property type="entry name" value="PKS_AT"/>
    <property type="match status" value="1"/>
</dbReference>
<dbReference type="PANTHER" id="PTHR43775:SF37">
    <property type="entry name" value="SI:DKEY-61P9.11"/>
    <property type="match status" value="1"/>
</dbReference>
<dbReference type="InterPro" id="IPR020841">
    <property type="entry name" value="PKS_Beta-ketoAc_synthase_dom"/>
</dbReference>
<keyword evidence="4" id="KW-0511">Multifunctional enzyme</keyword>
<dbReference type="Pfam" id="PF02801">
    <property type="entry name" value="Ketoacyl-synt_C"/>
    <property type="match status" value="1"/>
</dbReference>
<dbReference type="OrthoDB" id="9778690at2"/>
<dbReference type="InterPro" id="IPR016039">
    <property type="entry name" value="Thiolase-like"/>
</dbReference>
<evidence type="ECO:0000313" key="9">
    <source>
        <dbReference type="Proteomes" id="UP000323876"/>
    </source>
</evidence>
<dbReference type="InterPro" id="IPR018201">
    <property type="entry name" value="Ketoacyl_synth_AS"/>
</dbReference>
<dbReference type="PANTHER" id="PTHR43775">
    <property type="entry name" value="FATTY ACID SYNTHASE"/>
    <property type="match status" value="1"/>
</dbReference>
<dbReference type="PROSITE" id="PS50075">
    <property type="entry name" value="CARRIER"/>
    <property type="match status" value="2"/>
</dbReference>
<feature type="domain" description="Carrier" evidence="6">
    <location>
        <begin position="40"/>
        <end position="117"/>
    </location>
</feature>
<dbReference type="InterPro" id="IPR001227">
    <property type="entry name" value="Ac_transferase_dom_sf"/>
</dbReference>
<dbReference type="GO" id="GO:0004315">
    <property type="term" value="F:3-oxoacyl-[acyl-carrier-protein] synthase activity"/>
    <property type="evidence" value="ECO:0007669"/>
    <property type="project" value="InterPro"/>
</dbReference>
<dbReference type="InterPro" id="IPR032821">
    <property type="entry name" value="PKS_assoc"/>
</dbReference>
<evidence type="ECO:0000256" key="5">
    <source>
        <dbReference type="SAM" id="MobiDB-lite"/>
    </source>
</evidence>
<feature type="compositionally biased region" description="Low complexity" evidence="5">
    <location>
        <begin position="21"/>
        <end position="31"/>
    </location>
</feature>
<dbReference type="EMBL" id="VXLC01000001">
    <property type="protein sequence ID" value="KAA8890691.1"/>
    <property type="molecule type" value="Genomic_DNA"/>
</dbReference>
<keyword evidence="9" id="KW-1185">Reference proteome</keyword>
<dbReference type="GO" id="GO:0005886">
    <property type="term" value="C:plasma membrane"/>
    <property type="evidence" value="ECO:0007669"/>
    <property type="project" value="TreeGrafter"/>
</dbReference>
<feature type="domain" description="Carrier" evidence="6">
    <location>
        <begin position="1258"/>
        <end position="1335"/>
    </location>
</feature>
<keyword evidence="3" id="KW-0808">Transferase</keyword>
<dbReference type="GO" id="GO:0004312">
    <property type="term" value="F:fatty acid synthase activity"/>
    <property type="evidence" value="ECO:0007669"/>
    <property type="project" value="TreeGrafter"/>
</dbReference>
<dbReference type="GO" id="GO:0006633">
    <property type="term" value="P:fatty acid biosynthetic process"/>
    <property type="evidence" value="ECO:0007669"/>
    <property type="project" value="InterPro"/>
</dbReference>
<dbReference type="GO" id="GO:0005737">
    <property type="term" value="C:cytoplasm"/>
    <property type="evidence" value="ECO:0007669"/>
    <property type="project" value="TreeGrafter"/>
</dbReference>
<keyword evidence="2" id="KW-0597">Phosphoprotein</keyword>
<dbReference type="PROSITE" id="PS52004">
    <property type="entry name" value="KS3_2"/>
    <property type="match status" value="1"/>
</dbReference>
<sequence>MADNEGTSTTTESLPADADAEQASAQVVAASTPGGAQTDMTVSELRDWLRNWVAEAINQPVEQITVDRPMEEFGLASRDAIALVGDIEELTGVVLTATAYFQHPTIASLAEMVINGEPEPVEDASGDAFYTEGYQPGEAHDIAIVGLSTRLPGAGDTPESTWEFLIGRGDAIRELPEGRWEEFASNPAAAKAIAEGNTLGGYLDQDVVKGFDAEFFAMSPLEVERVDPQQRLMMELTWEALEHARIPASELKGQPVGMFVGSSTSDFMLISALGLGAEQGPNVPASAQAYGIMGSSNGIIANRISYFFDFRGPSVTVDTACSSTIVAVHQAVRALRDGDADVALAGGVNMILAPMATLGFDMGGGVAKNGRIKAFSADADGMVRSEGAGVFVLKRLADAERDGDRIMAVIKGSAVNNDGRSNGLLAPNPDAQADVLRRAYRDAGIVPSTVDYIEAHGTGTPLGDPIEADALAKVVGRGRDEDKPALLGSAKTNFGHLESGAGVASLAKVLMGLQHNVIPPNINYAGPNPYIPWDQSRLKVVVEPTEFPRYSGTATVGISGFGFGGTNAHVVVQEYVPASAQVAAIAEPVVEAAAVDSAAALDAELEDETTDVIAEADAVVEAAEADDEIGADVRRAGVADLGPAVAEAEAVVPVAEVVAPVAEWTEERTEPLPVILPVSGYLPSRRRRAAAELADWLESEAGRDVSLEDVARSLAKRSHWRSRGVVLAATHDEAVTGLRAIAAGKPGAGVFTADAPAVMGPVWVLSGFGAQHRKMAKRLYLENSIFATAVDEVDVLVEDEAGYSIRELFLDDSQDYNVGTSQVGIFTIQIGLAAVLRAHGAQPDAVVGHSMGEVAEAYIAGGLPLEDAVRVICARSRLMYEGEQMITDDDVRNMALVEKSAEDIEALLADYPDVEVGVYAAPTNTVIGGPQAQVEAIVARVEAEGKFARILQTRGAGHTSQMDPLLGELAAELAGIEPTKLKTGLYSTVHKGEFYRPGSDPVHNEDYWVKNMRGSVYFTNAVKMAVDAGHTTFLELAPNSVALMQVLGTTFAAGLHDAQLIPTLKRKEDEAAGVIGALAQLYVHGHKVDLSSLLTPGDYADVPRTKFVRKEFWPKVSLAATGNTGAPGAHVALPDGRHAWEVQAASAGDLVALVNAAAAQVLSDVTLGASIAHGAVPSAGTLTTTLTPHPGGASVQVHAKDGATFRLLFDAVVTSGAPLPESVAAEAVPAAAALEPAGDADLEVVETFGDRWDPDGSQSLDDRLALIVAESMGYAVEDLPMEIPLMELGLDSLMAMRIKNRVEYEFDIPQLQIQAVRDANLNEVGKVLRYAVEHREEMQAVAARQAAGEEIVVDGGFIAAARAAVEAGADPAEAVAKAAATEGVSLDIETTSVQAEAAEIVAEAEAAAGITDAGPATAPPAPVSAEQAAAAEAKESAIEQSLDKVDTTVIGAAEELTAQAAPAPATPVFGAPSAADEDDVPPRDAAERLTFATWAIVTGKSAGGIFNTLPILEEEVAEKLAERLTERVKAEVTVDDVLDCETIEQLADVVRNLQDSGADVDGFIRPLRAREAGSNAVPVFVFHPSGGNTLVYEPLLKRLPAGTPMYGFERVEGDILERSQQYVAELRKIQGDGPYVLYGWSLGAVFALQVAQLLRADGADVRNVGLIDLALPVADEDNSPEERVRRIERYQVFAKKTYGVEGELDREQLETLAAASDEEQFKMISDLVKMSGTKIPGGVLEHQRTSWIESRHLAKTTPTRYDGDVVLYLADRYQDGMIELEPRFADRRPNGGWDEYIPKLEVIHIAGDHLQIVDEPRIGKIGADLTAKLAVITPQG</sequence>
<dbReference type="SMART" id="SM00823">
    <property type="entry name" value="PKS_PP"/>
    <property type="match status" value="2"/>
</dbReference>
<dbReference type="InterPro" id="IPR001031">
    <property type="entry name" value="Thioesterase"/>
</dbReference>
<dbReference type="InterPro" id="IPR014031">
    <property type="entry name" value="Ketoacyl_synth_C"/>
</dbReference>
<dbReference type="InterPro" id="IPR016035">
    <property type="entry name" value="Acyl_Trfase/lysoPLipase"/>
</dbReference>
<dbReference type="GO" id="GO:0031177">
    <property type="term" value="F:phosphopantetheine binding"/>
    <property type="evidence" value="ECO:0007669"/>
    <property type="project" value="InterPro"/>
</dbReference>
<feature type="compositionally biased region" description="Polar residues" evidence="5">
    <location>
        <begin position="1"/>
        <end position="13"/>
    </location>
</feature>
<dbReference type="SUPFAM" id="SSF55048">
    <property type="entry name" value="Probable ACP-binding domain of malonyl-CoA ACP transacylase"/>
    <property type="match status" value="1"/>
</dbReference>
<dbReference type="InterPro" id="IPR009081">
    <property type="entry name" value="PP-bd_ACP"/>
</dbReference>
<evidence type="ECO:0000259" key="7">
    <source>
        <dbReference type="PROSITE" id="PS52004"/>
    </source>
</evidence>
<dbReference type="FunFam" id="3.30.70.250:FF:000003">
    <property type="entry name" value="Polyketide beta-ketoacyl synthase Pks3"/>
    <property type="match status" value="1"/>
</dbReference>
<dbReference type="SUPFAM" id="SSF47336">
    <property type="entry name" value="ACP-like"/>
    <property type="match status" value="2"/>
</dbReference>
<dbReference type="GO" id="GO:0071770">
    <property type="term" value="P:DIM/DIP cell wall layer assembly"/>
    <property type="evidence" value="ECO:0007669"/>
    <property type="project" value="TreeGrafter"/>
</dbReference>
<dbReference type="InterPro" id="IPR016036">
    <property type="entry name" value="Malonyl_transacylase_ACP-bd"/>
</dbReference>
<dbReference type="SMART" id="SM00825">
    <property type="entry name" value="PKS_KS"/>
    <property type="match status" value="1"/>
</dbReference>
<dbReference type="NCBIfam" id="NF040607">
    <property type="entry name" value="mycolic_Pks13"/>
    <property type="match status" value="1"/>
</dbReference>
<dbReference type="Pfam" id="PF16197">
    <property type="entry name" value="KAsynt_C_assoc"/>
    <property type="match status" value="1"/>
</dbReference>
<dbReference type="InterPro" id="IPR050091">
    <property type="entry name" value="PKS_NRPS_Biosynth_Enz"/>
</dbReference>
<dbReference type="InterPro" id="IPR029058">
    <property type="entry name" value="AB_hydrolase_fold"/>
</dbReference>
<evidence type="ECO:0000256" key="4">
    <source>
        <dbReference type="ARBA" id="ARBA00023268"/>
    </source>
</evidence>
<dbReference type="Proteomes" id="UP000323876">
    <property type="component" value="Unassembled WGS sequence"/>
</dbReference>
<dbReference type="SUPFAM" id="SSF53474">
    <property type="entry name" value="alpha/beta-Hydrolases"/>
    <property type="match status" value="1"/>
</dbReference>
<evidence type="ECO:0000256" key="1">
    <source>
        <dbReference type="ARBA" id="ARBA00022450"/>
    </source>
</evidence>
<dbReference type="Gene3D" id="1.10.1200.10">
    <property type="entry name" value="ACP-like"/>
    <property type="match status" value="2"/>
</dbReference>
<evidence type="ECO:0000256" key="2">
    <source>
        <dbReference type="ARBA" id="ARBA00022553"/>
    </source>
</evidence>
<dbReference type="CDD" id="cd00833">
    <property type="entry name" value="PKS"/>
    <property type="match status" value="1"/>
</dbReference>
<dbReference type="Gene3D" id="3.40.47.10">
    <property type="match status" value="1"/>
</dbReference>
<dbReference type="InterPro" id="IPR014030">
    <property type="entry name" value="Ketoacyl_synth_N"/>
</dbReference>
<accession>A0A5N0ERV4</accession>
<keyword evidence="1" id="KW-0596">Phosphopantetheine</keyword>
<dbReference type="Gene3D" id="3.40.50.1820">
    <property type="entry name" value="alpha/beta hydrolase"/>
    <property type="match status" value="1"/>
</dbReference>
<organism evidence="8 9">
    <name type="scientific">Nocardia colli</name>
    <dbReference type="NCBI Taxonomy" id="2545717"/>
    <lineage>
        <taxon>Bacteria</taxon>
        <taxon>Bacillati</taxon>
        <taxon>Actinomycetota</taxon>
        <taxon>Actinomycetes</taxon>
        <taxon>Mycobacteriales</taxon>
        <taxon>Nocardiaceae</taxon>
        <taxon>Nocardia</taxon>
    </lineage>
</organism>
<dbReference type="Pfam" id="PF00698">
    <property type="entry name" value="Acyl_transf_1"/>
    <property type="match status" value="1"/>
</dbReference>
<dbReference type="Gene3D" id="3.40.366.10">
    <property type="entry name" value="Malonyl-Coenzyme A Acyl Carrier Protein, domain 2"/>
    <property type="match status" value="1"/>
</dbReference>
<feature type="region of interest" description="Disordered" evidence="5">
    <location>
        <begin position="1"/>
        <end position="36"/>
    </location>
</feature>
<protein>
    <submittedName>
        <fullName evidence="8">Type I polyketide synthase</fullName>
    </submittedName>
</protein>
<dbReference type="PROSITE" id="PS00606">
    <property type="entry name" value="KS3_1"/>
    <property type="match status" value="1"/>
</dbReference>
<feature type="domain" description="Ketosynthase family 3 (KS3)" evidence="7">
    <location>
        <begin position="139"/>
        <end position="574"/>
    </location>
</feature>
<name>A0A5N0ERV4_9NOCA</name>
<dbReference type="InterPro" id="IPR014043">
    <property type="entry name" value="Acyl_transferase_dom"/>
</dbReference>
<reference evidence="8 9" key="1">
    <citation type="submission" date="2019-09" db="EMBL/GenBank/DDBJ databases">
        <authorList>
            <person name="Wang X."/>
        </authorList>
    </citation>
    <scope>NUCLEOTIDE SEQUENCE [LARGE SCALE GENOMIC DNA]</scope>
    <source>
        <strain evidence="8 9">CICC 11023</strain>
    </source>
</reference>
<dbReference type="SUPFAM" id="SSF52151">
    <property type="entry name" value="FabD/lysophospholipase-like"/>
    <property type="match status" value="1"/>
</dbReference>
<evidence type="ECO:0000256" key="3">
    <source>
        <dbReference type="ARBA" id="ARBA00022679"/>
    </source>
</evidence>
<dbReference type="RefSeq" id="WP_150400597.1">
    <property type="nucleotide sequence ID" value="NZ_VXLC01000001.1"/>
</dbReference>
<comment type="caution">
    <text evidence="8">The sequence shown here is derived from an EMBL/GenBank/DDBJ whole genome shotgun (WGS) entry which is preliminary data.</text>
</comment>
<dbReference type="InterPro" id="IPR020806">
    <property type="entry name" value="PKS_PP-bd"/>
</dbReference>
<dbReference type="InterPro" id="IPR036736">
    <property type="entry name" value="ACP-like_sf"/>
</dbReference>